<protein>
    <submittedName>
        <fullName evidence="1">Uncharacterized protein</fullName>
    </submittedName>
</protein>
<dbReference type="InterPro" id="IPR036322">
    <property type="entry name" value="WD40_repeat_dom_sf"/>
</dbReference>
<dbReference type="GeneID" id="19878249"/>
<keyword evidence="2" id="KW-1185">Reference proteome</keyword>
<dbReference type="Gene3D" id="2.130.10.10">
    <property type="entry name" value="YVTN repeat-like/Quinoprotein amine dehydrogenase"/>
    <property type="match status" value="1"/>
</dbReference>
<dbReference type="PANTHER" id="PTHR14604:SF3">
    <property type="entry name" value="SPERM-ASSOCIATED ANTIGEN 16 PROTEIN"/>
    <property type="match status" value="1"/>
</dbReference>
<organism evidence="1 2">
    <name type="scientific">Vavraia culicis (isolate floridensis)</name>
    <name type="common">Microsporidian parasite</name>
    <dbReference type="NCBI Taxonomy" id="948595"/>
    <lineage>
        <taxon>Eukaryota</taxon>
        <taxon>Fungi</taxon>
        <taxon>Fungi incertae sedis</taxon>
        <taxon>Microsporidia</taxon>
        <taxon>Pleistophoridae</taxon>
        <taxon>Vavraia</taxon>
    </lineage>
</organism>
<dbReference type="InterPro" id="IPR015943">
    <property type="entry name" value="WD40/YVTN_repeat-like_dom_sf"/>
</dbReference>
<dbReference type="SMART" id="SM00320">
    <property type="entry name" value="WD40"/>
    <property type="match status" value="3"/>
</dbReference>
<dbReference type="InterPro" id="IPR001680">
    <property type="entry name" value="WD40_rpt"/>
</dbReference>
<dbReference type="HOGENOM" id="CLU_977227_0_0_1"/>
<sequence length="305" mass="34696">MGVYRSCTRLANFIFHRCIPMKFSYKKKLRIHDGWINKVILNGKNDLMATCSTDTTIKILKRDVLLKTIRTHKLTVNAVVFSDVYPLLISVSDDRRALCHDLVTMRIFRSFYGSYSSIRCVDIDGDVVAVGDRSSVILYDLRSSAAIDTYNIGRVVNDVKIINKNTVIGCHSLYIMDGRRSCTALCVNQNEIKEIKRTGDGVAILSRERVVDLKMDDLLNLRYSEVKSETASFTGCQPVNDRFYLTMDDKVVFSDRLENEMAENGKNRVLAAVKERLNGICVDNNEEMVVACGESLHYLYRRDDS</sequence>
<dbReference type="STRING" id="948595.L2GWW0"/>
<dbReference type="AlphaFoldDB" id="L2GWW0"/>
<dbReference type="InParanoid" id="L2GWW0"/>
<dbReference type="OMA" id="YSSIRCV"/>
<dbReference type="InterPro" id="IPR050995">
    <property type="entry name" value="WD-F-box_domain-protein"/>
</dbReference>
<dbReference type="Proteomes" id="UP000011081">
    <property type="component" value="Unassembled WGS sequence"/>
</dbReference>
<dbReference type="SUPFAM" id="SSF50978">
    <property type="entry name" value="WD40 repeat-like"/>
    <property type="match status" value="1"/>
</dbReference>
<reference evidence="2" key="1">
    <citation type="submission" date="2011-03" db="EMBL/GenBank/DDBJ databases">
        <title>The genome sequence of Vavraia culicis strain floridensis.</title>
        <authorList>
            <consortium name="The Broad Institute Genome Sequencing Platform"/>
            <person name="Cuomo C."/>
            <person name="Becnel J."/>
            <person name="Sanscrainte N."/>
            <person name="Young S.K."/>
            <person name="Zeng Q."/>
            <person name="Gargeya S."/>
            <person name="Fitzgerald M."/>
            <person name="Haas B."/>
            <person name="Abouelleil A."/>
            <person name="Alvarado L."/>
            <person name="Arachchi H.M."/>
            <person name="Berlin A."/>
            <person name="Chapman S.B."/>
            <person name="Gearin G."/>
            <person name="Goldberg J."/>
            <person name="Griggs A."/>
            <person name="Gujja S."/>
            <person name="Hansen M."/>
            <person name="Heiman D."/>
            <person name="Howarth C."/>
            <person name="Larimer J."/>
            <person name="Lui A."/>
            <person name="MacDonald P.J.P."/>
            <person name="McCowen C."/>
            <person name="Montmayeur A."/>
            <person name="Murphy C."/>
            <person name="Neiman D."/>
            <person name="Pearson M."/>
            <person name="Priest M."/>
            <person name="Roberts A."/>
            <person name="Saif S."/>
            <person name="Shea T."/>
            <person name="Sisk P."/>
            <person name="Stolte C."/>
            <person name="Sykes S."/>
            <person name="Wortman J."/>
            <person name="Nusbaum C."/>
            <person name="Birren B."/>
        </authorList>
    </citation>
    <scope>NUCLEOTIDE SEQUENCE [LARGE SCALE GENOMIC DNA]</scope>
    <source>
        <strain evidence="2">floridensis</strain>
    </source>
</reference>
<evidence type="ECO:0000313" key="2">
    <source>
        <dbReference type="Proteomes" id="UP000011081"/>
    </source>
</evidence>
<dbReference type="OrthoDB" id="10264588at2759"/>
<dbReference type="RefSeq" id="XP_008073383.1">
    <property type="nucleotide sequence ID" value="XM_008075192.1"/>
</dbReference>
<name>L2GWW0_VAVCU</name>
<dbReference type="EMBL" id="GL877407">
    <property type="protein sequence ID" value="ELA48124.1"/>
    <property type="molecule type" value="Genomic_DNA"/>
</dbReference>
<dbReference type="Pfam" id="PF00400">
    <property type="entry name" value="WD40"/>
    <property type="match status" value="2"/>
</dbReference>
<accession>L2GWW0</accession>
<evidence type="ECO:0000313" key="1">
    <source>
        <dbReference type="EMBL" id="ELA48124.1"/>
    </source>
</evidence>
<dbReference type="VEuPathDB" id="MicrosporidiaDB:VCUG_00362"/>
<dbReference type="PANTHER" id="PTHR14604">
    <property type="entry name" value="WD40 REPEAT PF20"/>
    <property type="match status" value="1"/>
</dbReference>
<proteinExistence type="predicted"/>
<gene>
    <name evidence="1" type="ORF">VCUG_00362</name>
</gene>